<keyword evidence="9" id="KW-0408">Iron</keyword>
<feature type="region of interest" description="Disordered" evidence="13">
    <location>
        <begin position="225"/>
        <end position="244"/>
    </location>
</feature>
<dbReference type="AlphaFoldDB" id="A0AAE0PK13"/>
<feature type="region of interest" description="Disordered" evidence="13">
    <location>
        <begin position="326"/>
        <end position="348"/>
    </location>
</feature>
<evidence type="ECO:0000256" key="9">
    <source>
        <dbReference type="ARBA" id="ARBA00023004"/>
    </source>
</evidence>
<evidence type="ECO:0000256" key="2">
    <source>
        <dbReference type="ARBA" id="ARBA00001966"/>
    </source>
</evidence>
<dbReference type="InterPro" id="IPR003265">
    <property type="entry name" value="HhH-GPD_domain"/>
</dbReference>
<dbReference type="SUPFAM" id="SSF48150">
    <property type="entry name" value="DNA-glycosylase"/>
    <property type="match status" value="1"/>
</dbReference>
<reference evidence="15" key="2">
    <citation type="submission" date="2023-07" db="EMBL/GenBank/DDBJ databases">
        <authorList>
            <consortium name="Lawrence Berkeley National Laboratory"/>
            <person name="Haridas S."/>
            <person name="Hensen N."/>
            <person name="Bonometti L."/>
            <person name="Westerberg I."/>
            <person name="Brannstrom I.O."/>
            <person name="Guillou S."/>
            <person name="Cros-Aarteil S."/>
            <person name="Calhoun S."/>
            <person name="Kuo A."/>
            <person name="Mondo S."/>
            <person name="Pangilinan J."/>
            <person name="Riley R."/>
            <person name="LaButti K."/>
            <person name="Andreopoulos B."/>
            <person name="Lipzen A."/>
            <person name="Chen C."/>
            <person name="Yanf M."/>
            <person name="Daum C."/>
            <person name="Ng V."/>
            <person name="Clum A."/>
            <person name="Steindorff A."/>
            <person name="Ohm R."/>
            <person name="Martin F."/>
            <person name="Silar P."/>
            <person name="Natvig D."/>
            <person name="Lalanne C."/>
            <person name="Gautier V."/>
            <person name="Ament-velasquez S.L."/>
            <person name="Kruys A."/>
            <person name="Hutchinson M.I."/>
            <person name="Powell A.J."/>
            <person name="Barry K."/>
            <person name="Miller A.N."/>
            <person name="Grigoriev I.V."/>
            <person name="Debuchy R."/>
            <person name="Gladieux P."/>
            <person name="Thoren M.H."/>
            <person name="Johannesson H."/>
        </authorList>
    </citation>
    <scope>NUCLEOTIDE SEQUENCE</scope>
    <source>
        <strain evidence="15">FGSC 1904</strain>
    </source>
</reference>
<evidence type="ECO:0000256" key="12">
    <source>
        <dbReference type="ARBA" id="ARBA00023295"/>
    </source>
</evidence>
<evidence type="ECO:0000259" key="14">
    <source>
        <dbReference type="SMART" id="SM00478"/>
    </source>
</evidence>
<keyword evidence="6" id="KW-0479">Metal-binding</keyword>
<dbReference type="InterPro" id="IPR000445">
    <property type="entry name" value="HhH_motif"/>
</dbReference>
<evidence type="ECO:0000256" key="5">
    <source>
        <dbReference type="ARBA" id="ARBA00022023"/>
    </source>
</evidence>
<accession>A0AAE0PK13</accession>
<dbReference type="GO" id="GO:0000701">
    <property type="term" value="F:purine-specific mismatch base pair DNA N-glycosylase activity"/>
    <property type="evidence" value="ECO:0007669"/>
    <property type="project" value="UniProtKB-EC"/>
</dbReference>
<dbReference type="PANTHER" id="PTHR42944:SF1">
    <property type="entry name" value="ADENINE DNA GLYCOSYLASE"/>
    <property type="match status" value="1"/>
</dbReference>
<evidence type="ECO:0000256" key="13">
    <source>
        <dbReference type="SAM" id="MobiDB-lite"/>
    </source>
</evidence>
<dbReference type="PANTHER" id="PTHR42944">
    <property type="entry name" value="ADENINE DNA GLYCOSYLASE"/>
    <property type="match status" value="1"/>
</dbReference>
<dbReference type="GO" id="GO:0051536">
    <property type="term" value="F:iron-sulfur cluster binding"/>
    <property type="evidence" value="ECO:0007669"/>
    <property type="project" value="UniProtKB-KW"/>
</dbReference>
<reference evidence="15" key="1">
    <citation type="journal article" date="2023" name="Mol. Phylogenet. Evol.">
        <title>Genome-scale phylogeny and comparative genomics of the fungal order Sordariales.</title>
        <authorList>
            <person name="Hensen N."/>
            <person name="Bonometti L."/>
            <person name="Westerberg I."/>
            <person name="Brannstrom I.O."/>
            <person name="Guillou S."/>
            <person name="Cros-Aarteil S."/>
            <person name="Calhoun S."/>
            <person name="Haridas S."/>
            <person name="Kuo A."/>
            <person name="Mondo S."/>
            <person name="Pangilinan J."/>
            <person name="Riley R."/>
            <person name="LaButti K."/>
            <person name="Andreopoulos B."/>
            <person name="Lipzen A."/>
            <person name="Chen C."/>
            <person name="Yan M."/>
            <person name="Daum C."/>
            <person name="Ng V."/>
            <person name="Clum A."/>
            <person name="Steindorff A."/>
            <person name="Ohm R.A."/>
            <person name="Martin F."/>
            <person name="Silar P."/>
            <person name="Natvig D.O."/>
            <person name="Lalanne C."/>
            <person name="Gautier V."/>
            <person name="Ament-Velasquez S.L."/>
            <person name="Kruys A."/>
            <person name="Hutchinson M.I."/>
            <person name="Powell A.J."/>
            <person name="Barry K."/>
            <person name="Miller A.N."/>
            <person name="Grigoriev I.V."/>
            <person name="Debuchy R."/>
            <person name="Gladieux P."/>
            <person name="Hiltunen Thoren M."/>
            <person name="Johannesson H."/>
        </authorList>
    </citation>
    <scope>NUCLEOTIDE SEQUENCE</scope>
    <source>
        <strain evidence="15">FGSC 1904</strain>
    </source>
</reference>
<feature type="compositionally biased region" description="Basic and acidic residues" evidence="13">
    <location>
        <begin position="147"/>
        <end position="163"/>
    </location>
</feature>
<keyword evidence="8" id="KW-0378">Hydrolase</keyword>
<keyword evidence="11" id="KW-0234">DNA repair</keyword>
<keyword evidence="12" id="KW-0326">Glycosidase</keyword>
<gene>
    <name evidence="15" type="ORF">B0T20DRAFT_401548</name>
</gene>
<feature type="region of interest" description="Disordered" evidence="13">
    <location>
        <begin position="147"/>
        <end position="180"/>
    </location>
</feature>
<feature type="domain" description="HhH-GPD" evidence="14">
    <location>
        <begin position="2"/>
        <end position="141"/>
    </location>
</feature>
<feature type="region of interest" description="Disordered" evidence="13">
    <location>
        <begin position="293"/>
        <end position="313"/>
    </location>
</feature>
<evidence type="ECO:0000256" key="4">
    <source>
        <dbReference type="ARBA" id="ARBA00012045"/>
    </source>
</evidence>
<keyword evidence="16" id="KW-1185">Reference proteome</keyword>
<dbReference type="Pfam" id="PF00633">
    <property type="entry name" value="HHH"/>
    <property type="match status" value="1"/>
</dbReference>
<comment type="similarity">
    <text evidence="3">Belongs to the Nth/MutY family.</text>
</comment>
<feature type="region of interest" description="Disordered" evidence="13">
    <location>
        <begin position="256"/>
        <end position="278"/>
    </location>
</feature>
<dbReference type="GO" id="GO:0006285">
    <property type="term" value="P:base-excision repair, AP site formation"/>
    <property type="evidence" value="ECO:0007669"/>
    <property type="project" value="UniProtKB-ARBA"/>
</dbReference>
<evidence type="ECO:0000313" key="15">
    <source>
        <dbReference type="EMBL" id="KAK3401343.1"/>
    </source>
</evidence>
<evidence type="ECO:0000256" key="7">
    <source>
        <dbReference type="ARBA" id="ARBA00022763"/>
    </source>
</evidence>
<dbReference type="GO" id="GO:0005634">
    <property type="term" value="C:nucleus"/>
    <property type="evidence" value="ECO:0007669"/>
    <property type="project" value="TreeGrafter"/>
</dbReference>
<evidence type="ECO:0000256" key="8">
    <source>
        <dbReference type="ARBA" id="ARBA00022801"/>
    </source>
</evidence>
<dbReference type="Gene3D" id="1.10.340.30">
    <property type="entry name" value="Hypothetical protein, domain 2"/>
    <property type="match status" value="1"/>
</dbReference>
<dbReference type="CDD" id="cd00056">
    <property type="entry name" value="ENDO3c"/>
    <property type="match status" value="1"/>
</dbReference>
<evidence type="ECO:0000256" key="3">
    <source>
        <dbReference type="ARBA" id="ARBA00008343"/>
    </source>
</evidence>
<evidence type="ECO:0000256" key="10">
    <source>
        <dbReference type="ARBA" id="ARBA00023014"/>
    </source>
</evidence>
<name>A0AAE0PK13_SORBR</name>
<dbReference type="GO" id="GO:0032357">
    <property type="term" value="F:oxidized purine DNA binding"/>
    <property type="evidence" value="ECO:0007669"/>
    <property type="project" value="TreeGrafter"/>
</dbReference>
<evidence type="ECO:0000256" key="6">
    <source>
        <dbReference type="ARBA" id="ARBA00022723"/>
    </source>
</evidence>
<sequence>MTKDVQTHYNQWLAAFPTMDALSKASPKQVEELLASKNTERFHVLAMQLCGTKYNNPVGIPTTVKELQDLPGIGPATAGLVASVVFGRPEPMVTWNISRVLCRQLGIRANPNTKDVKEVVWEAAKRLVEQVAWDGVEAEAEEAAKKLEEKKGGKRKAAADKGIHMVRSNRGQPPLSDRPGRWGQALAELGGTICLLAEKPKCELCPIQATCRAYAEGLEIARQKGMVERPQQSNPQQKESEALRKRKVVDIEDAACTLCPAPPPPPPPPPPPASRPLADVSPNIIKLEAQHGTPANIIKLEPQPGTFTNPIKLEPQVGTLTNPIELDLEDDTPTNPIKLELPKDEENADPEVQFLASLPLYPMGENAPNNTLTPTTTITSTNNAVQAAQAPQPTQTQTQMSQVDENTIIANFYEKPGNEWLKARVEEASRGELKPTSFAEFVGRELVAGYCGQYPFTRGRRRG</sequence>
<dbReference type="InterPro" id="IPR044298">
    <property type="entry name" value="MIG/MutY"/>
</dbReference>
<dbReference type="EMBL" id="JAUTDP010000002">
    <property type="protein sequence ID" value="KAK3401343.1"/>
    <property type="molecule type" value="Genomic_DNA"/>
</dbReference>
<dbReference type="GO" id="GO:0034039">
    <property type="term" value="F:8-oxo-7,8-dihydroguanine DNA N-glycosylase activity"/>
    <property type="evidence" value="ECO:0007669"/>
    <property type="project" value="TreeGrafter"/>
</dbReference>
<dbReference type="SMART" id="SM00478">
    <property type="entry name" value="ENDO3c"/>
    <property type="match status" value="1"/>
</dbReference>
<dbReference type="GO" id="GO:0035485">
    <property type="term" value="F:adenine/guanine mispair binding"/>
    <property type="evidence" value="ECO:0007669"/>
    <property type="project" value="TreeGrafter"/>
</dbReference>
<keyword evidence="10" id="KW-0411">Iron-sulfur</keyword>
<evidence type="ECO:0000256" key="11">
    <source>
        <dbReference type="ARBA" id="ARBA00023204"/>
    </source>
</evidence>
<dbReference type="InterPro" id="IPR023170">
    <property type="entry name" value="HhH_base_excis_C"/>
</dbReference>
<comment type="catalytic activity">
    <reaction evidence="1">
        <text>Hydrolyzes free adenine bases from 7,8-dihydro-8-oxoguanine:adenine mismatched double-stranded DNA, leaving an apurinic site.</text>
        <dbReference type="EC" id="3.2.2.31"/>
    </reaction>
</comment>
<evidence type="ECO:0000313" key="16">
    <source>
        <dbReference type="Proteomes" id="UP001281003"/>
    </source>
</evidence>
<feature type="compositionally biased region" description="Pro residues" evidence="13">
    <location>
        <begin position="260"/>
        <end position="274"/>
    </location>
</feature>
<evidence type="ECO:0000256" key="1">
    <source>
        <dbReference type="ARBA" id="ARBA00000843"/>
    </source>
</evidence>
<organism evidence="15 16">
    <name type="scientific">Sordaria brevicollis</name>
    <dbReference type="NCBI Taxonomy" id="83679"/>
    <lineage>
        <taxon>Eukaryota</taxon>
        <taxon>Fungi</taxon>
        <taxon>Dikarya</taxon>
        <taxon>Ascomycota</taxon>
        <taxon>Pezizomycotina</taxon>
        <taxon>Sordariomycetes</taxon>
        <taxon>Sordariomycetidae</taxon>
        <taxon>Sordariales</taxon>
        <taxon>Sordariaceae</taxon>
        <taxon>Sordaria</taxon>
    </lineage>
</organism>
<dbReference type="Proteomes" id="UP001281003">
    <property type="component" value="Unassembled WGS sequence"/>
</dbReference>
<dbReference type="GO" id="GO:0046872">
    <property type="term" value="F:metal ion binding"/>
    <property type="evidence" value="ECO:0007669"/>
    <property type="project" value="UniProtKB-KW"/>
</dbReference>
<dbReference type="EC" id="3.2.2.31" evidence="4"/>
<comment type="cofactor">
    <cofactor evidence="2">
        <name>[4Fe-4S] cluster</name>
        <dbReference type="ChEBI" id="CHEBI:49883"/>
    </cofactor>
</comment>
<keyword evidence="7" id="KW-0227">DNA damage</keyword>
<protein>
    <recommendedName>
        <fullName evidence="5">Adenine DNA glycosylase</fullName>
        <ecNumber evidence="4">3.2.2.31</ecNumber>
    </recommendedName>
</protein>
<comment type="caution">
    <text evidence="15">The sequence shown here is derived from an EMBL/GenBank/DDBJ whole genome shotgun (WGS) entry which is preliminary data.</text>
</comment>
<dbReference type="GO" id="GO:0006298">
    <property type="term" value="P:mismatch repair"/>
    <property type="evidence" value="ECO:0007669"/>
    <property type="project" value="TreeGrafter"/>
</dbReference>
<proteinExistence type="inferred from homology"/>
<dbReference type="InterPro" id="IPR011257">
    <property type="entry name" value="DNA_glycosylase"/>
</dbReference>
<dbReference type="Gene3D" id="1.10.1670.10">
    <property type="entry name" value="Helix-hairpin-Helix base-excision DNA repair enzymes (C-terminal)"/>
    <property type="match status" value="1"/>
</dbReference>